<feature type="compositionally biased region" description="Polar residues" evidence="1">
    <location>
        <begin position="167"/>
        <end position="182"/>
    </location>
</feature>
<dbReference type="KEGG" id="dci:103519156"/>
<dbReference type="RefSeq" id="XP_017303582.1">
    <property type="nucleotide sequence ID" value="XM_017448093.2"/>
</dbReference>
<dbReference type="AlphaFoldDB" id="A0A1S4END6"/>
<feature type="region of interest" description="Disordered" evidence="1">
    <location>
        <begin position="153"/>
        <end position="182"/>
    </location>
</feature>
<feature type="compositionally biased region" description="Polar residues" evidence="1">
    <location>
        <begin position="207"/>
        <end position="224"/>
    </location>
</feature>
<feature type="compositionally biased region" description="Low complexity" evidence="1">
    <location>
        <begin position="372"/>
        <end position="392"/>
    </location>
</feature>
<feature type="region of interest" description="Disordered" evidence="1">
    <location>
        <begin position="372"/>
        <end position="399"/>
    </location>
</feature>
<dbReference type="GeneID" id="103519156"/>
<dbReference type="PaxDb" id="121845-A0A1S4END6"/>
<sequence>MPPRDRDLDLHPHPQPSVVSMDTEMPEHYDLENASSIAPSDIDIVYHYKGFREGANLRKYKASPPHPPSSYHKPHPAPPQTHRHSPHFPPHPRDSPRSVIPPPVTRVESPKQVVSTPLARLSPSSELSQQMPRILTLSDISGKPLQSALLATTSSSGGVGKDHSERSLNSPVMSQLSGHSTPLTSQHLTAQHLTSQQINRLNAARPRTSSLVSTLDAVSSSSGHGVNDLPSNHPHMNGDDAASSTSTDESGNDSFTCSEIEYDNQSMSGNEKLSDVIFNKLNTSSGGDTRSTPNKQILLPAYDNFDSSFRGSLSTLVASDDDLSNLDGHGPVPSSYLNTITSYNYLLNSWSLGGSNFENLLPVFKDIAQLPNNNNNSGSNSHNNTLTSHASNKSSEEYV</sequence>
<feature type="region of interest" description="Disordered" evidence="1">
    <location>
        <begin position="1"/>
        <end position="27"/>
    </location>
</feature>
<feature type="region of interest" description="Disordered" evidence="1">
    <location>
        <begin position="57"/>
        <end position="129"/>
    </location>
</feature>
<name>A0A1S4END6_DIACI</name>
<dbReference type="Proteomes" id="UP000079169">
    <property type="component" value="Unplaced"/>
</dbReference>
<evidence type="ECO:0000313" key="3">
    <source>
        <dbReference type="RefSeq" id="XP_017303582.1"/>
    </source>
</evidence>
<reference evidence="3" key="1">
    <citation type="submission" date="2025-08" db="UniProtKB">
        <authorList>
            <consortium name="RefSeq"/>
        </authorList>
    </citation>
    <scope>IDENTIFICATION</scope>
</reference>
<keyword evidence="2" id="KW-1185">Reference proteome</keyword>
<proteinExistence type="predicted"/>
<gene>
    <name evidence="3" type="primary">LOC103519156</name>
</gene>
<accession>A0A1S4END6</accession>
<feature type="region of interest" description="Disordered" evidence="1">
    <location>
        <begin position="196"/>
        <end position="256"/>
    </location>
</feature>
<feature type="compositionally biased region" description="Low complexity" evidence="1">
    <location>
        <begin position="239"/>
        <end position="248"/>
    </location>
</feature>
<organism evidence="2 3">
    <name type="scientific">Diaphorina citri</name>
    <name type="common">Asian citrus psyllid</name>
    <dbReference type="NCBI Taxonomy" id="121845"/>
    <lineage>
        <taxon>Eukaryota</taxon>
        <taxon>Metazoa</taxon>
        <taxon>Ecdysozoa</taxon>
        <taxon>Arthropoda</taxon>
        <taxon>Hexapoda</taxon>
        <taxon>Insecta</taxon>
        <taxon>Pterygota</taxon>
        <taxon>Neoptera</taxon>
        <taxon>Paraneoptera</taxon>
        <taxon>Hemiptera</taxon>
        <taxon>Sternorrhyncha</taxon>
        <taxon>Psylloidea</taxon>
        <taxon>Psyllidae</taxon>
        <taxon>Diaphorininae</taxon>
        <taxon>Diaphorina</taxon>
    </lineage>
</organism>
<feature type="compositionally biased region" description="Basic and acidic residues" evidence="1">
    <location>
        <begin position="1"/>
        <end position="12"/>
    </location>
</feature>
<evidence type="ECO:0000256" key="1">
    <source>
        <dbReference type="SAM" id="MobiDB-lite"/>
    </source>
</evidence>
<evidence type="ECO:0000313" key="2">
    <source>
        <dbReference type="Proteomes" id="UP000079169"/>
    </source>
</evidence>
<protein>
    <submittedName>
        <fullName evidence="3">Cadherin-related tumor suppressor-like</fullName>
    </submittedName>
</protein>
<dbReference type="STRING" id="121845.A0A1S4END6"/>